<keyword evidence="2" id="KW-1185">Reference proteome</keyword>
<evidence type="ECO:0000313" key="2">
    <source>
        <dbReference type="Proteomes" id="UP000494330"/>
    </source>
</evidence>
<dbReference type="Pfam" id="PF06564">
    <property type="entry name" value="CBP_BcsQ"/>
    <property type="match status" value="1"/>
</dbReference>
<dbReference type="EMBL" id="CABVQD010000005">
    <property type="protein sequence ID" value="VWB49076.1"/>
    <property type="molecule type" value="Genomic_DNA"/>
</dbReference>
<dbReference type="InterPro" id="IPR050678">
    <property type="entry name" value="DNA_Partitioning_ATPase"/>
</dbReference>
<sequence length="262" mass="27420">MKVITVVSAKGGVGKTTLAANLASVLAAGGERHVVAVDLDPQNALRLHFGVPPDSGDGLARAAVSGAPWASAMVDGIDGITVLPFGTVDEDDQRGFERLLDRDPAWFAHGVATLSLGADDIVIVDTPPGSSAFTRAALTASHFAVNVVLPDAASYAAIPQMRRMIDAYAAPRADFIGEGYVVNQVDQSRELGRDVLRVLRDRLGAQLFRGVIHADEGLPESLACQTTLLHYDARSQAAADLDACGAWLLREIGATAPSRSAA</sequence>
<dbReference type="InterPro" id="IPR027417">
    <property type="entry name" value="P-loop_NTPase"/>
</dbReference>
<dbReference type="Gene3D" id="3.40.50.300">
    <property type="entry name" value="P-loop containing nucleotide triphosphate hydrolases"/>
    <property type="match status" value="1"/>
</dbReference>
<dbReference type="InterPro" id="IPR017746">
    <property type="entry name" value="Cellulose_synthase_operon_BcsQ"/>
</dbReference>
<reference evidence="1 2" key="1">
    <citation type="submission" date="2019-09" db="EMBL/GenBank/DDBJ databases">
        <authorList>
            <person name="Depoorter E."/>
        </authorList>
    </citation>
    <scope>NUCLEOTIDE SEQUENCE [LARGE SCALE GENOMIC DNA]</scope>
    <source>
        <strain evidence="1">LMG 30113</strain>
    </source>
</reference>
<accession>A0A6J5DFF8</accession>
<evidence type="ECO:0000313" key="1">
    <source>
        <dbReference type="EMBL" id="VWB49076.1"/>
    </source>
</evidence>
<dbReference type="PANTHER" id="PTHR13696">
    <property type="entry name" value="P-LOOP CONTAINING NUCLEOSIDE TRIPHOSPHATE HYDROLASE"/>
    <property type="match status" value="1"/>
</dbReference>
<dbReference type="CDD" id="cd02042">
    <property type="entry name" value="ParAB_family"/>
    <property type="match status" value="1"/>
</dbReference>
<proteinExistence type="predicted"/>
<dbReference type="PANTHER" id="PTHR13696:SF52">
    <property type="entry name" value="PARA FAMILY PROTEIN CT_582"/>
    <property type="match status" value="1"/>
</dbReference>
<dbReference type="Proteomes" id="UP000494330">
    <property type="component" value="Unassembled WGS sequence"/>
</dbReference>
<dbReference type="RefSeq" id="WP_031403113.1">
    <property type="nucleotide sequence ID" value="NZ_CABVQD010000005.1"/>
</dbReference>
<protein>
    <submittedName>
        <fullName evidence="1">Cellulose synthase operon protein YhjQ</fullName>
    </submittedName>
</protein>
<dbReference type="AlphaFoldDB" id="A0A6J5DFF8"/>
<dbReference type="SUPFAM" id="SSF52540">
    <property type="entry name" value="P-loop containing nucleoside triphosphate hydrolases"/>
    <property type="match status" value="1"/>
</dbReference>
<name>A0A6J5DFF8_9BURK</name>
<gene>
    <name evidence="1" type="ORF">BPA30113_02105</name>
</gene>
<dbReference type="NCBIfam" id="TIGR03371">
    <property type="entry name" value="cellulose_yhjQ"/>
    <property type="match status" value="1"/>
</dbReference>
<organism evidence="1 2">
    <name type="scientific">Burkholderia paludis</name>
    <dbReference type="NCBI Taxonomy" id="1506587"/>
    <lineage>
        <taxon>Bacteria</taxon>
        <taxon>Pseudomonadati</taxon>
        <taxon>Pseudomonadota</taxon>
        <taxon>Betaproteobacteria</taxon>
        <taxon>Burkholderiales</taxon>
        <taxon>Burkholderiaceae</taxon>
        <taxon>Burkholderia</taxon>
        <taxon>Burkholderia cepacia complex</taxon>
    </lineage>
</organism>